<feature type="transmembrane region" description="Helical" evidence="2">
    <location>
        <begin position="126"/>
        <end position="144"/>
    </location>
</feature>
<dbReference type="InterPro" id="IPR037185">
    <property type="entry name" value="EmrE-like"/>
</dbReference>
<feature type="transmembrane region" description="Helical" evidence="2">
    <location>
        <begin position="99"/>
        <end position="120"/>
    </location>
</feature>
<dbReference type="AlphaFoldDB" id="A0A4S4ABY9"/>
<evidence type="ECO:0000256" key="1">
    <source>
        <dbReference type="SAM" id="MobiDB-lite"/>
    </source>
</evidence>
<dbReference type="OrthoDB" id="21828at2"/>
<keyword evidence="2" id="KW-0812">Transmembrane</keyword>
<protein>
    <submittedName>
        <fullName evidence="3">Uncharacterized protein</fullName>
    </submittedName>
</protein>
<proteinExistence type="predicted"/>
<comment type="caution">
    <text evidence="3">The sequence shown here is derived from an EMBL/GenBank/DDBJ whole genome shotgun (WGS) entry which is preliminary data.</text>
</comment>
<evidence type="ECO:0000256" key="2">
    <source>
        <dbReference type="SAM" id="Phobius"/>
    </source>
</evidence>
<feature type="region of interest" description="Disordered" evidence="1">
    <location>
        <begin position="1"/>
        <end position="31"/>
    </location>
</feature>
<organism evidence="3 4">
    <name type="scientific">Pseudothauera rhizosphaerae</name>
    <dbReference type="NCBI Taxonomy" id="2565932"/>
    <lineage>
        <taxon>Bacteria</taxon>
        <taxon>Pseudomonadati</taxon>
        <taxon>Pseudomonadota</taxon>
        <taxon>Betaproteobacteria</taxon>
        <taxon>Rhodocyclales</taxon>
        <taxon>Zoogloeaceae</taxon>
        <taxon>Pseudothauera</taxon>
    </lineage>
</organism>
<evidence type="ECO:0000313" key="3">
    <source>
        <dbReference type="EMBL" id="THF56534.1"/>
    </source>
</evidence>
<dbReference type="EMBL" id="SSOD01000020">
    <property type="protein sequence ID" value="THF56534.1"/>
    <property type="molecule type" value="Genomic_DNA"/>
</dbReference>
<accession>A0A4S4ABY9</accession>
<dbReference type="Proteomes" id="UP000307956">
    <property type="component" value="Unassembled WGS sequence"/>
</dbReference>
<evidence type="ECO:0000313" key="4">
    <source>
        <dbReference type="Proteomes" id="UP000307956"/>
    </source>
</evidence>
<reference evidence="3 4" key="1">
    <citation type="submission" date="2019-04" db="EMBL/GenBank/DDBJ databases">
        <title>Azoarcus rhizosphaerae sp. nov. isolated from rhizosphere of Ficus religiosa.</title>
        <authorList>
            <person name="Lin S.-Y."/>
            <person name="Hameed A."/>
            <person name="Hsu Y.-H."/>
            <person name="Young C.-C."/>
        </authorList>
    </citation>
    <scope>NUCLEOTIDE SEQUENCE [LARGE SCALE GENOMIC DNA]</scope>
    <source>
        <strain evidence="3 4">CC-YHH848</strain>
    </source>
</reference>
<feature type="transmembrane region" description="Helical" evidence="2">
    <location>
        <begin position="39"/>
        <end position="61"/>
    </location>
</feature>
<feature type="transmembrane region" description="Helical" evidence="2">
    <location>
        <begin position="67"/>
        <end position="87"/>
    </location>
</feature>
<name>A0A4S4ABY9_9RHOO</name>
<keyword evidence="2" id="KW-1133">Transmembrane helix</keyword>
<keyword evidence="2" id="KW-0472">Membrane</keyword>
<feature type="compositionally biased region" description="Basic and acidic residues" evidence="1">
    <location>
        <begin position="1"/>
        <end position="26"/>
    </location>
</feature>
<gene>
    <name evidence="3" type="ORF">E6O51_19155</name>
</gene>
<dbReference type="Gene3D" id="1.10.3730.20">
    <property type="match status" value="1"/>
</dbReference>
<keyword evidence="4" id="KW-1185">Reference proteome</keyword>
<sequence length="145" mass="14980">MPASMRREPGDSKNEAVKSDDSRSDRQSNSNGVQFMSTIPFGIIAMLMGSVAVQVAGVFLMPLNKGFTAPLPTIGTILCFGTGVFLLSRSLHSGANLSIALPLVSAAIPLCAIFVGIFAFGDPASFARVAVLVAACVAIAVASYL</sequence>
<dbReference type="SUPFAM" id="SSF103481">
    <property type="entry name" value="Multidrug resistance efflux transporter EmrE"/>
    <property type="match status" value="1"/>
</dbReference>